<evidence type="ECO:0000313" key="2">
    <source>
        <dbReference type="Proteomes" id="UP001139150"/>
    </source>
</evidence>
<reference evidence="1" key="1">
    <citation type="submission" date="2022-02" db="EMBL/GenBank/DDBJ databases">
        <title>Halalkalibacter sp. nov. isolated from Lonar Lake, India.</title>
        <authorList>
            <person name="Joshi A."/>
            <person name="Thite S."/>
            <person name="Lodha T."/>
        </authorList>
    </citation>
    <scope>NUCLEOTIDE SEQUENCE</scope>
    <source>
        <strain evidence="1">MEB205</strain>
    </source>
</reference>
<dbReference type="Proteomes" id="UP001139150">
    <property type="component" value="Unassembled WGS sequence"/>
</dbReference>
<accession>A0A9X2CRA7</accession>
<evidence type="ECO:0000313" key="1">
    <source>
        <dbReference type="EMBL" id="MCL7745680.1"/>
    </source>
</evidence>
<dbReference type="RefSeq" id="WP_250094614.1">
    <property type="nucleotide sequence ID" value="NZ_JAKRYL010000001.1"/>
</dbReference>
<protein>
    <submittedName>
        <fullName evidence="1">Uncharacterized protein</fullName>
    </submittedName>
</protein>
<organism evidence="1 2">
    <name type="scientific">Halalkalibacter alkaliphilus</name>
    <dbReference type="NCBI Taxonomy" id="2917993"/>
    <lineage>
        <taxon>Bacteria</taxon>
        <taxon>Bacillati</taxon>
        <taxon>Bacillota</taxon>
        <taxon>Bacilli</taxon>
        <taxon>Bacillales</taxon>
        <taxon>Bacillaceae</taxon>
        <taxon>Halalkalibacter</taxon>
    </lineage>
</organism>
<dbReference type="EMBL" id="JAKRYL010000001">
    <property type="protein sequence ID" value="MCL7745680.1"/>
    <property type="molecule type" value="Genomic_DNA"/>
</dbReference>
<proteinExistence type="predicted"/>
<comment type="caution">
    <text evidence="1">The sequence shown here is derived from an EMBL/GenBank/DDBJ whole genome shotgun (WGS) entry which is preliminary data.</text>
</comment>
<name>A0A9X2CRA7_9BACI</name>
<gene>
    <name evidence="1" type="ORF">MF646_00980</name>
</gene>
<sequence>MLNKDNLNVVWQGIEYNITVEEELDGIQVLRRNDDEYLIAMVEKPISKIKVKELGLKYQHIYFIYTYQEFEDEPFRVVCYRNKKIITCDTSWNSLIDVLNYLYEGFGFDLEDEYDVMNDE</sequence>
<dbReference type="AlphaFoldDB" id="A0A9X2CRA7"/>
<keyword evidence="2" id="KW-1185">Reference proteome</keyword>